<evidence type="ECO:0000256" key="4">
    <source>
        <dbReference type="ARBA" id="ARBA00023125"/>
    </source>
</evidence>
<dbReference type="OrthoDB" id="9794508at2"/>
<name>A0A0A5GG24_9BACI</name>
<dbReference type="NCBIfam" id="TIGR02937">
    <property type="entry name" value="sigma70-ECF"/>
    <property type="match status" value="1"/>
</dbReference>
<dbReference type="InterPro" id="IPR013324">
    <property type="entry name" value="RNA_pol_sigma_r3/r4-like"/>
</dbReference>
<evidence type="ECO:0000259" key="7">
    <source>
        <dbReference type="Pfam" id="PF04542"/>
    </source>
</evidence>
<dbReference type="GO" id="GO:0003677">
    <property type="term" value="F:DNA binding"/>
    <property type="evidence" value="ECO:0007669"/>
    <property type="project" value="UniProtKB-KW"/>
</dbReference>
<dbReference type="Proteomes" id="UP000030528">
    <property type="component" value="Unassembled WGS sequence"/>
</dbReference>
<dbReference type="EMBL" id="AVPE01000007">
    <property type="protein sequence ID" value="KGX92201.1"/>
    <property type="molecule type" value="Genomic_DNA"/>
</dbReference>
<keyword evidence="2 6" id="KW-0805">Transcription regulation</keyword>
<dbReference type="Gene3D" id="1.10.1740.10">
    <property type="match status" value="1"/>
</dbReference>
<proteinExistence type="inferred from homology"/>
<evidence type="ECO:0000259" key="8">
    <source>
        <dbReference type="Pfam" id="PF04545"/>
    </source>
</evidence>
<dbReference type="InterPro" id="IPR039425">
    <property type="entry name" value="RNA_pol_sigma-70-like"/>
</dbReference>
<gene>
    <name evidence="9" type="ORF">N781_18065</name>
</gene>
<accession>A0A0A5GG24</accession>
<evidence type="ECO:0000256" key="5">
    <source>
        <dbReference type="ARBA" id="ARBA00023163"/>
    </source>
</evidence>
<evidence type="ECO:0000313" key="9">
    <source>
        <dbReference type="EMBL" id="KGX92201.1"/>
    </source>
</evidence>
<sequence length="178" mass="21273">MSNLFDRLYDHYHQDLFQFIYYMVKDREATEDLIQEVYVKVMKSYSSFKGESSEKTWLFSIAKHVTFDHFRKQKRLKDRIYDLFDMGERGQTIRDPEPLPEELVMKSDEVKELYYHLDTCSPNQRSVLILRYIQERSIKETAAILNWSESKVKTTQHRGLRALKQSWDGTTEGGEKID</sequence>
<comment type="caution">
    <text evidence="9">The sequence shown here is derived from an EMBL/GenBank/DDBJ whole genome shotgun (WGS) entry which is preliminary data.</text>
</comment>
<feature type="domain" description="RNA polymerase sigma-70 region 2" evidence="7">
    <location>
        <begin position="8"/>
        <end position="75"/>
    </location>
</feature>
<keyword evidence="5 6" id="KW-0804">Transcription</keyword>
<dbReference type="eggNOG" id="COG1595">
    <property type="taxonomic scope" value="Bacteria"/>
</dbReference>
<evidence type="ECO:0000256" key="2">
    <source>
        <dbReference type="ARBA" id="ARBA00023015"/>
    </source>
</evidence>
<dbReference type="Gene3D" id="1.10.10.10">
    <property type="entry name" value="Winged helix-like DNA-binding domain superfamily/Winged helix DNA-binding domain"/>
    <property type="match status" value="1"/>
</dbReference>
<reference evidence="9 10" key="1">
    <citation type="submission" date="2013-08" db="EMBL/GenBank/DDBJ databases">
        <authorList>
            <person name="Huang J."/>
            <person name="Wang G."/>
        </authorList>
    </citation>
    <scope>NUCLEOTIDE SEQUENCE [LARGE SCALE GENOMIC DNA]</scope>
    <source>
        <strain evidence="9 10">JSM 076056</strain>
    </source>
</reference>
<keyword evidence="10" id="KW-1185">Reference proteome</keyword>
<dbReference type="InterPro" id="IPR014284">
    <property type="entry name" value="RNA_pol_sigma-70_dom"/>
</dbReference>
<evidence type="ECO:0000256" key="3">
    <source>
        <dbReference type="ARBA" id="ARBA00023082"/>
    </source>
</evidence>
<evidence type="ECO:0000256" key="1">
    <source>
        <dbReference type="ARBA" id="ARBA00010641"/>
    </source>
</evidence>
<evidence type="ECO:0000256" key="6">
    <source>
        <dbReference type="RuleBase" id="RU000716"/>
    </source>
</evidence>
<keyword evidence="4 6" id="KW-0238">DNA-binding</keyword>
<dbReference type="RefSeq" id="WP_026799558.1">
    <property type="nucleotide sequence ID" value="NZ_AULI01000002.1"/>
</dbReference>
<feature type="domain" description="RNA polymerase sigma-70 region 4" evidence="8">
    <location>
        <begin position="118"/>
        <end position="165"/>
    </location>
</feature>
<comment type="similarity">
    <text evidence="1 6">Belongs to the sigma-70 factor family. ECF subfamily.</text>
</comment>
<dbReference type="GO" id="GO:0006352">
    <property type="term" value="P:DNA-templated transcription initiation"/>
    <property type="evidence" value="ECO:0007669"/>
    <property type="project" value="InterPro"/>
</dbReference>
<dbReference type="PANTHER" id="PTHR43133">
    <property type="entry name" value="RNA POLYMERASE ECF-TYPE SIGMA FACTO"/>
    <property type="match status" value="1"/>
</dbReference>
<dbReference type="Pfam" id="PF04545">
    <property type="entry name" value="Sigma70_r4"/>
    <property type="match status" value="1"/>
</dbReference>
<keyword evidence="3 6" id="KW-0731">Sigma factor</keyword>
<dbReference type="InterPro" id="IPR000838">
    <property type="entry name" value="RNA_pol_sigma70_ECF_CS"/>
</dbReference>
<dbReference type="CDD" id="cd06171">
    <property type="entry name" value="Sigma70_r4"/>
    <property type="match status" value="1"/>
</dbReference>
<dbReference type="AlphaFoldDB" id="A0A0A5GG24"/>
<dbReference type="PANTHER" id="PTHR43133:SF60">
    <property type="entry name" value="RNA POLYMERASE SIGMA FACTOR SIGV"/>
    <property type="match status" value="1"/>
</dbReference>
<dbReference type="SUPFAM" id="SSF88659">
    <property type="entry name" value="Sigma3 and sigma4 domains of RNA polymerase sigma factors"/>
    <property type="match status" value="1"/>
</dbReference>
<dbReference type="STRING" id="1385510.GCA_000425205_00790"/>
<organism evidence="9 10">
    <name type="scientific">Pontibacillus halophilus JSM 076056 = DSM 19796</name>
    <dbReference type="NCBI Taxonomy" id="1385510"/>
    <lineage>
        <taxon>Bacteria</taxon>
        <taxon>Bacillati</taxon>
        <taxon>Bacillota</taxon>
        <taxon>Bacilli</taxon>
        <taxon>Bacillales</taxon>
        <taxon>Bacillaceae</taxon>
        <taxon>Pontibacillus</taxon>
    </lineage>
</organism>
<dbReference type="InterPro" id="IPR007630">
    <property type="entry name" value="RNA_pol_sigma70_r4"/>
</dbReference>
<dbReference type="Pfam" id="PF04542">
    <property type="entry name" value="Sigma70_r2"/>
    <property type="match status" value="1"/>
</dbReference>
<dbReference type="InterPro" id="IPR036388">
    <property type="entry name" value="WH-like_DNA-bd_sf"/>
</dbReference>
<evidence type="ECO:0000313" key="10">
    <source>
        <dbReference type="Proteomes" id="UP000030528"/>
    </source>
</evidence>
<dbReference type="SUPFAM" id="SSF88946">
    <property type="entry name" value="Sigma2 domain of RNA polymerase sigma factors"/>
    <property type="match status" value="1"/>
</dbReference>
<protein>
    <recommendedName>
        <fullName evidence="6">RNA polymerase sigma factor</fullName>
    </recommendedName>
</protein>
<dbReference type="InterPro" id="IPR007627">
    <property type="entry name" value="RNA_pol_sigma70_r2"/>
</dbReference>
<dbReference type="GO" id="GO:0016987">
    <property type="term" value="F:sigma factor activity"/>
    <property type="evidence" value="ECO:0007669"/>
    <property type="project" value="UniProtKB-KW"/>
</dbReference>
<dbReference type="InterPro" id="IPR013325">
    <property type="entry name" value="RNA_pol_sigma_r2"/>
</dbReference>
<dbReference type="PROSITE" id="PS01063">
    <property type="entry name" value="SIGMA70_ECF"/>
    <property type="match status" value="1"/>
</dbReference>